<organism evidence="1 2">
    <name type="scientific">Flavobacterium aquidurense</name>
    <dbReference type="NCBI Taxonomy" id="362413"/>
    <lineage>
        <taxon>Bacteria</taxon>
        <taxon>Pseudomonadati</taxon>
        <taxon>Bacteroidota</taxon>
        <taxon>Flavobacteriia</taxon>
        <taxon>Flavobacteriales</taxon>
        <taxon>Flavobacteriaceae</taxon>
        <taxon>Flavobacterium</taxon>
    </lineage>
</organism>
<reference evidence="1 2" key="1">
    <citation type="submission" date="2014-09" db="EMBL/GenBank/DDBJ databases">
        <title>Genome sequence of Flavobacterium aquidurense RC62.</title>
        <authorList>
            <person name="Kim J.F."/>
            <person name="Kwak M.-J."/>
        </authorList>
    </citation>
    <scope>NUCLEOTIDE SEQUENCE [LARGE SCALE GENOMIC DNA]</scope>
    <source>
        <strain evidence="1 2">RC62</strain>
    </source>
</reference>
<sequence length="51" mass="5891">MKNVGLFVILSNYTKIPFFVHETIKICIKTIDKVLIFNLKKTQTITYSTLA</sequence>
<dbReference type="AlphaFoldDB" id="A0A0Q1BEH6"/>
<dbReference type="Proteomes" id="UP000050443">
    <property type="component" value="Unassembled WGS sequence"/>
</dbReference>
<dbReference type="EMBL" id="JRLF01000014">
    <property type="protein sequence ID" value="KQB38778.1"/>
    <property type="molecule type" value="Genomic_DNA"/>
</dbReference>
<protein>
    <submittedName>
        <fullName evidence="1">Uncharacterized protein</fullName>
    </submittedName>
</protein>
<gene>
    <name evidence="1" type="ORF">RC62_2141</name>
</gene>
<accession>A0A0Q1BEH6</accession>
<name>A0A0Q1BEH6_9FLAO</name>
<evidence type="ECO:0000313" key="2">
    <source>
        <dbReference type="Proteomes" id="UP000050443"/>
    </source>
</evidence>
<comment type="caution">
    <text evidence="1">The sequence shown here is derived from an EMBL/GenBank/DDBJ whole genome shotgun (WGS) entry which is preliminary data.</text>
</comment>
<evidence type="ECO:0000313" key="1">
    <source>
        <dbReference type="EMBL" id="KQB38778.1"/>
    </source>
</evidence>
<proteinExistence type="predicted"/>